<reference evidence="2" key="1">
    <citation type="journal article" date="2020" name="Microbiol. Resour. Announc.">
        <title>Complete Genome Sequence of Geobacillus sp. Strain E55-1, Isolated from Mine Geyser in Japan.</title>
        <authorList>
            <person name="Miyazaki K."/>
            <person name="Hase E."/>
            <person name="Tokito N."/>
        </authorList>
    </citation>
    <scope>NUCLEOTIDE SEQUENCE [LARGE SCALE GENOMIC DNA]</scope>
    <source>
        <strain evidence="2">E55-1</strain>
    </source>
</reference>
<dbReference type="Proteomes" id="UP000501421">
    <property type="component" value="Chromosome"/>
</dbReference>
<accession>A0A679FWU1</accession>
<organism evidence="1 2">
    <name type="scientific">Geobacillus subterraneus</name>
    <dbReference type="NCBI Taxonomy" id="129338"/>
    <lineage>
        <taxon>Bacteria</taxon>
        <taxon>Bacillati</taxon>
        <taxon>Bacillota</taxon>
        <taxon>Bacilli</taxon>
        <taxon>Bacillales</taxon>
        <taxon>Anoxybacillaceae</taxon>
        <taxon>Geobacillus</taxon>
    </lineage>
</organism>
<gene>
    <name evidence="1" type="ORF">GsuE55_20970</name>
</gene>
<dbReference type="EMBL" id="AP022557">
    <property type="protein sequence ID" value="BBW97264.1"/>
    <property type="molecule type" value="Genomic_DNA"/>
</dbReference>
<dbReference type="AlphaFoldDB" id="A0A679FWU1"/>
<keyword evidence="2" id="KW-1185">Reference proteome</keyword>
<name>A0A679FWU1_9BACL</name>
<proteinExistence type="predicted"/>
<protein>
    <submittedName>
        <fullName evidence="1">Uncharacterized protein</fullName>
    </submittedName>
</protein>
<evidence type="ECO:0000313" key="2">
    <source>
        <dbReference type="Proteomes" id="UP000501421"/>
    </source>
</evidence>
<evidence type="ECO:0000313" key="1">
    <source>
        <dbReference type="EMBL" id="BBW97264.1"/>
    </source>
</evidence>
<sequence length="44" mass="5220">MKQPSAETREKIIRFFLETSVPRILAKKQKEKEVNQHAKTPQRV</sequence>